<accession>A0ABW6ZDZ9</accession>
<dbReference type="EMBL" id="JBAFUR010000002">
    <property type="protein sequence ID" value="MFG1252024.1"/>
    <property type="molecule type" value="Genomic_DNA"/>
</dbReference>
<protein>
    <submittedName>
        <fullName evidence="1">Uncharacterized protein</fullName>
    </submittedName>
</protein>
<gene>
    <name evidence="1" type="ORF">V5F30_07410</name>
</gene>
<keyword evidence="2" id="KW-1185">Reference proteome</keyword>
<name>A0ABW6ZDZ9_9HYPH</name>
<proteinExistence type="predicted"/>
<evidence type="ECO:0000313" key="2">
    <source>
        <dbReference type="Proteomes" id="UP001604043"/>
    </source>
</evidence>
<dbReference type="PANTHER" id="PTHR40616:SF1">
    <property type="entry name" value="LINALOOL DEHYDRATASE_ISOMERASE DOMAIN-CONTAINING PROTEIN"/>
    <property type="match status" value="1"/>
</dbReference>
<sequence>MSLMNRRTALALLGAGGVHLGLRPSPAAASDEMAEWGGIDQWGPRFRWDETAGLLITKGGGPGYATRTTSAMMVHPTRESATYAVALADYGHPRAAERINRIVMRLADEQDTNPFSLTFGTWPWYVEEPLSEMRPPDLNWANFIGARLCELLWDHGGLLTPEARSKANFVLLNACASIMRRNVGLDYTNVAVMAIRVTGMAGHLLNMPELTSYAVTQMQRFSAYTRQQGGLTEYNSPVYTVLALTELEAIVYYLSDERIHRDASALWRETWETVAFHFHPPTQQWAGPHSRAYMDLLATEGWPMVEERIGRDVPARLRALQRPPKYSIPCPEDLKVYFTDAAPLPRTVRERYRRFADNGDEIWGTTWLAPEACLGSASIAMCWAQAHPVIGYWKGGAKPVVFRARVMKDKFDFASFGMRATQSEGRVLVAAYPLVDAGDRFPNMFRSKDGYEGSELRFRFTVQGAGAQARRIADDKIELSAGGWKAVVSTGPCRYDGRDVTGQWTARTEGDIALAEVPVPLAGRIKPEELKDTLFSAGVSVVPVAEVANPPAVTVGEAHDARVASKSLSWGDLRLVSPAVPVSR</sequence>
<dbReference type="InterPro" id="IPR006311">
    <property type="entry name" value="TAT_signal"/>
</dbReference>
<comment type="caution">
    <text evidence="1">The sequence shown here is derived from an EMBL/GenBank/DDBJ whole genome shotgun (WGS) entry which is preliminary data.</text>
</comment>
<dbReference type="PANTHER" id="PTHR40616">
    <property type="entry name" value="LINALOOL DEHYDRATASE_ISOMERASE DOMAIN-CONTAINING PROTEIN"/>
    <property type="match status" value="1"/>
</dbReference>
<reference evidence="1 2" key="1">
    <citation type="submission" date="2024-02" db="EMBL/GenBank/DDBJ databases">
        <title>Expansion and revision of Xanthobacter and proposal of Roseixanthobacter gen. nov.</title>
        <authorList>
            <person name="Soltysiak M.P.M."/>
            <person name="Jalihal A."/>
            <person name="Ory A."/>
            <person name="Chrisophersen C."/>
            <person name="Lee A.D."/>
            <person name="Boulton J."/>
            <person name="Springer M."/>
        </authorList>
    </citation>
    <scope>NUCLEOTIDE SEQUENCE [LARGE SCALE GENOMIC DNA]</scope>
    <source>
        <strain evidence="1 2">CB5</strain>
    </source>
</reference>
<organism evidence="1 2">
    <name type="scientific">Xanthobacter aminoxidans</name>
    <dbReference type="NCBI Taxonomy" id="186280"/>
    <lineage>
        <taxon>Bacteria</taxon>
        <taxon>Pseudomonadati</taxon>
        <taxon>Pseudomonadota</taxon>
        <taxon>Alphaproteobacteria</taxon>
        <taxon>Hyphomicrobiales</taxon>
        <taxon>Xanthobacteraceae</taxon>
        <taxon>Xanthobacter</taxon>
    </lineage>
</organism>
<evidence type="ECO:0000313" key="1">
    <source>
        <dbReference type="EMBL" id="MFG1252024.1"/>
    </source>
</evidence>
<dbReference type="RefSeq" id="WP_394008554.1">
    <property type="nucleotide sequence ID" value="NZ_JBAFUR010000002.1"/>
</dbReference>
<dbReference type="Proteomes" id="UP001604043">
    <property type="component" value="Unassembled WGS sequence"/>
</dbReference>
<dbReference type="PROSITE" id="PS51318">
    <property type="entry name" value="TAT"/>
    <property type="match status" value="1"/>
</dbReference>